<gene>
    <name evidence="1" type="ORF">KDW95_19245</name>
</gene>
<sequence length="229" mass="25715">MNARILAPQAPATAPLQSWHQPHPAFTSGKDARSSENALLVLMYGSLDKAARFDWLNAGRTLIDKTYLRILWATQGLEPTGISFDELASRLDGFIRTELQPRWDSLAELDHDGRHELAQLLLEQLQVQVFQSPGQLESATSVLFFLCPQLPVFLCRDAANTEAEAVIDYPGWHQSCRQRLALLLPLSCSSAPSARYGTAQEQQLITRLLAQSDWWPRRLLAEQHPPHTP</sequence>
<accession>A0ABY5HJC6</accession>
<dbReference type="RefSeq" id="WP_255853412.1">
    <property type="nucleotide sequence ID" value="NZ_CP073347.1"/>
</dbReference>
<reference evidence="1" key="1">
    <citation type="submission" date="2021-04" db="EMBL/GenBank/DDBJ databases">
        <title>Oceanospirillales bacteria with DddD are important DMSP degraders in coastal seawater.</title>
        <authorList>
            <person name="Liu J."/>
        </authorList>
    </citation>
    <scope>NUCLEOTIDE SEQUENCE</scope>
    <source>
        <strain evidence="1">D13-1</strain>
    </source>
</reference>
<name>A0ABY5HJC6_9GAMM</name>
<protein>
    <submittedName>
        <fullName evidence="1">Uncharacterized protein</fullName>
    </submittedName>
</protein>
<dbReference type="EMBL" id="CP073347">
    <property type="protein sequence ID" value="UTW11372.1"/>
    <property type="molecule type" value="Genomic_DNA"/>
</dbReference>
<dbReference type="Proteomes" id="UP001058461">
    <property type="component" value="Chromosome"/>
</dbReference>
<keyword evidence="2" id="KW-1185">Reference proteome</keyword>
<proteinExistence type="predicted"/>
<evidence type="ECO:0000313" key="1">
    <source>
        <dbReference type="EMBL" id="UTW11372.1"/>
    </source>
</evidence>
<organism evidence="1 2">
    <name type="scientific">Marinobacterium rhizophilum</name>
    <dbReference type="NCBI Taxonomy" id="420402"/>
    <lineage>
        <taxon>Bacteria</taxon>
        <taxon>Pseudomonadati</taxon>
        <taxon>Pseudomonadota</taxon>
        <taxon>Gammaproteobacteria</taxon>
        <taxon>Oceanospirillales</taxon>
        <taxon>Oceanospirillaceae</taxon>
        <taxon>Marinobacterium</taxon>
    </lineage>
</organism>
<evidence type="ECO:0000313" key="2">
    <source>
        <dbReference type="Proteomes" id="UP001058461"/>
    </source>
</evidence>